<keyword evidence="9" id="KW-1185">Reference proteome</keyword>
<dbReference type="GO" id="GO:0048544">
    <property type="term" value="P:recognition of pollen"/>
    <property type="evidence" value="ECO:0007669"/>
    <property type="project" value="InterPro"/>
</dbReference>
<dbReference type="Pfam" id="PF08276">
    <property type="entry name" value="PAN_2"/>
    <property type="match status" value="1"/>
</dbReference>
<evidence type="ECO:0000256" key="5">
    <source>
        <dbReference type="SAM" id="SignalP"/>
    </source>
</evidence>
<dbReference type="AlphaFoldDB" id="A0A2I0HHU4"/>
<protein>
    <submittedName>
        <fullName evidence="8">Uncharacterized protein</fullName>
    </submittedName>
</protein>
<dbReference type="InterPro" id="IPR000858">
    <property type="entry name" value="S_locus_glycoprot_dom"/>
</dbReference>
<evidence type="ECO:0000259" key="7">
    <source>
        <dbReference type="PROSITE" id="PS50948"/>
    </source>
</evidence>
<keyword evidence="3" id="KW-1015">Disulfide bond</keyword>
<dbReference type="Proteomes" id="UP000233551">
    <property type="component" value="Unassembled WGS sequence"/>
</dbReference>
<evidence type="ECO:0000313" key="9">
    <source>
        <dbReference type="Proteomes" id="UP000233551"/>
    </source>
</evidence>
<dbReference type="SMART" id="SM00108">
    <property type="entry name" value="B_lectin"/>
    <property type="match status" value="1"/>
</dbReference>
<name>A0A2I0HHU4_PUNGR</name>
<feature type="chain" id="PRO_5014166674" evidence="5">
    <location>
        <begin position="26"/>
        <end position="479"/>
    </location>
</feature>
<dbReference type="InterPro" id="IPR035446">
    <property type="entry name" value="SLSG/EP1"/>
</dbReference>
<organism evidence="8 9">
    <name type="scientific">Punica granatum</name>
    <name type="common">Pomegranate</name>
    <dbReference type="NCBI Taxonomy" id="22663"/>
    <lineage>
        <taxon>Eukaryota</taxon>
        <taxon>Viridiplantae</taxon>
        <taxon>Streptophyta</taxon>
        <taxon>Embryophyta</taxon>
        <taxon>Tracheophyta</taxon>
        <taxon>Spermatophyta</taxon>
        <taxon>Magnoliopsida</taxon>
        <taxon>eudicotyledons</taxon>
        <taxon>Gunneridae</taxon>
        <taxon>Pentapetalae</taxon>
        <taxon>rosids</taxon>
        <taxon>malvids</taxon>
        <taxon>Myrtales</taxon>
        <taxon>Lythraceae</taxon>
        <taxon>Punica</taxon>
    </lineage>
</organism>
<dbReference type="CDD" id="cd01098">
    <property type="entry name" value="PAN_AP_plant"/>
    <property type="match status" value="1"/>
</dbReference>
<feature type="domain" description="Apple" evidence="7">
    <location>
        <begin position="295"/>
        <end position="386"/>
    </location>
</feature>
<dbReference type="PANTHER" id="PTHR32444">
    <property type="entry name" value="BULB-TYPE LECTIN DOMAIN-CONTAINING PROTEIN"/>
    <property type="match status" value="1"/>
</dbReference>
<evidence type="ECO:0000256" key="4">
    <source>
        <dbReference type="ARBA" id="ARBA00023180"/>
    </source>
</evidence>
<reference evidence="8 9" key="1">
    <citation type="submission" date="2017-11" db="EMBL/GenBank/DDBJ databases">
        <title>De-novo sequencing of pomegranate (Punica granatum L.) genome.</title>
        <authorList>
            <person name="Akparov Z."/>
            <person name="Amiraslanov A."/>
            <person name="Hajiyeva S."/>
            <person name="Abbasov M."/>
            <person name="Kaur K."/>
            <person name="Hamwieh A."/>
            <person name="Solovyev V."/>
            <person name="Salamov A."/>
            <person name="Braich B."/>
            <person name="Kosarev P."/>
            <person name="Mahmoud A."/>
            <person name="Hajiyev E."/>
            <person name="Babayeva S."/>
            <person name="Izzatullayeva V."/>
            <person name="Mammadov A."/>
            <person name="Mammadov A."/>
            <person name="Sharifova S."/>
            <person name="Ojaghi J."/>
            <person name="Eynullazada K."/>
            <person name="Bayramov B."/>
            <person name="Abdulazimova A."/>
            <person name="Shahmuradov I."/>
        </authorList>
    </citation>
    <scope>NUCLEOTIDE SEQUENCE [LARGE SCALE GENOMIC DNA]</scope>
    <source>
        <strain evidence="9">cv. AG2017</strain>
        <tissue evidence="8">Leaf</tissue>
    </source>
</reference>
<proteinExistence type="predicted"/>
<dbReference type="InterPro" id="IPR003609">
    <property type="entry name" value="Pan_app"/>
</dbReference>
<dbReference type="InterPro" id="IPR001480">
    <property type="entry name" value="Bulb-type_lectin_dom"/>
</dbReference>
<evidence type="ECO:0000313" key="8">
    <source>
        <dbReference type="EMBL" id="PKI31262.1"/>
    </source>
</evidence>
<dbReference type="SUPFAM" id="SSF51110">
    <property type="entry name" value="alpha-D-mannose-specific plant lectins"/>
    <property type="match status" value="1"/>
</dbReference>
<dbReference type="PROSITE" id="PS50948">
    <property type="entry name" value="PAN"/>
    <property type="match status" value="1"/>
</dbReference>
<dbReference type="Pfam" id="PF01453">
    <property type="entry name" value="B_lectin"/>
    <property type="match status" value="1"/>
</dbReference>
<dbReference type="EMBL" id="PGOL01009086">
    <property type="protein sequence ID" value="PKI31262.1"/>
    <property type="molecule type" value="Genomic_DNA"/>
</dbReference>
<dbReference type="CDD" id="cd00028">
    <property type="entry name" value="B_lectin"/>
    <property type="match status" value="1"/>
</dbReference>
<sequence>MINAVYYSSFLLFILFRSLIPSAAVYSISLSEPLFPNQTLISSSQIFELGFFTPNGSSYQHVGLWYKNFTPSKIVWVANRDRPLPSKDQLASLAIGTDGNLRLLDGAQNMVWSTNVSVKSNGSTAVLLDTGNFLLRDVESGNIVWQSFDHPTDTLLPDMKIGINVKTGEKRDLISWKTDTDPSPGIYSFGITSEIPPQLFIWNGSSPYRRVANGTNREGSFESVKRASQEGEWYKGWEAPTDRCEIYGTCGPFGICDLSVSPICKCLKGFEPKSEGEWKRGNWTSGCRRKKELVCEKDGNTGAPSSTEAKETDYFLKLSQMKLPDDSIYLPYADADAGNCQRQCLNNCSCTAYAYVDTIGCMIWLDELIDVQSFNGSGEDLFLRLASAERGRELIKQVCHLTSCVVFYVAQHTGRIRNNSGEMTSCGALRFGNCPPELGLIIADALRTLVTSKERWSSPTYAPSPPFLSDQRPSFPFVF</sequence>
<dbReference type="Gene3D" id="2.90.10.10">
    <property type="entry name" value="Bulb-type lectin domain"/>
    <property type="match status" value="1"/>
</dbReference>
<comment type="caution">
    <text evidence="8">The sequence shown here is derived from an EMBL/GenBank/DDBJ whole genome shotgun (WGS) entry which is preliminary data.</text>
</comment>
<dbReference type="SMART" id="SM00473">
    <property type="entry name" value="PAN_AP"/>
    <property type="match status" value="1"/>
</dbReference>
<dbReference type="PANTHER" id="PTHR32444:SF89">
    <property type="entry name" value="S GLYCOPROTEIN"/>
    <property type="match status" value="1"/>
</dbReference>
<feature type="signal peptide" evidence="5">
    <location>
        <begin position="1"/>
        <end position="25"/>
    </location>
</feature>
<evidence type="ECO:0000259" key="6">
    <source>
        <dbReference type="PROSITE" id="PS50927"/>
    </source>
</evidence>
<gene>
    <name evidence="8" type="ORF">CRG98_048346</name>
</gene>
<dbReference type="InterPro" id="IPR036426">
    <property type="entry name" value="Bulb-type_lectin_dom_sf"/>
</dbReference>
<feature type="domain" description="Bulb-type lectin" evidence="6">
    <location>
        <begin position="25"/>
        <end position="148"/>
    </location>
</feature>
<dbReference type="PIRSF" id="PIRSF002686">
    <property type="entry name" value="SLG"/>
    <property type="match status" value="1"/>
</dbReference>
<evidence type="ECO:0000256" key="2">
    <source>
        <dbReference type="ARBA" id="ARBA00022729"/>
    </source>
</evidence>
<evidence type="ECO:0000256" key="1">
    <source>
        <dbReference type="ARBA" id="ARBA00003061"/>
    </source>
</evidence>
<dbReference type="STRING" id="22663.A0A2I0HHU4"/>
<keyword evidence="4" id="KW-0325">Glycoprotein</keyword>
<comment type="function">
    <text evidence="1">Involved in sporophytic self-incompatibility system (the inability of flowering plants to achieve self-fertilization).</text>
</comment>
<dbReference type="Pfam" id="PF00954">
    <property type="entry name" value="S_locus_glycop"/>
    <property type="match status" value="1"/>
</dbReference>
<dbReference type="PROSITE" id="PS50927">
    <property type="entry name" value="BULB_LECTIN"/>
    <property type="match status" value="1"/>
</dbReference>
<accession>A0A2I0HHU4</accession>
<evidence type="ECO:0000256" key="3">
    <source>
        <dbReference type="ARBA" id="ARBA00023157"/>
    </source>
</evidence>
<keyword evidence="2 5" id="KW-0732">Signal</keyword>